<dbReference type="AlphaFoldDB" id="D5XBK6"/>
<dbReference type="OrthoDB" id="9762883at2"/>
<organism evidence="2 3">
    <name type="scientific">Thermincola potens (strain JR)</name>
    <dbReference type="NCBI Taxonomy" id="635013"/>
    <lineage>
        <taxon>Bacteria</taxon>
        <taxon>Bacillati</taxon>
        <taxon>Bacillota</taxon>
        <taxon>Clostridia</taxon>
        <taxon>Eubacteriales</taxon>
        <taxon>Thermincolaceae</taxon>
        <taxon>Thermincola</taxon>
    </lineage>
</organism>
<dbReference type="eggNOG" id="ENOG502ZH7J">
    <property type="taxonomic scope" value="Bacteria"/>
</dbReference>
<feature type="transmembrane region" description="Helical" evidence="1">
    <location>
        <begin position="115"/>
        <end position="137"/>
    </location>
</feature>
<dbReference type="Proteomes" id="UP000002377">
    <property type="component" value="Chromosome"/>
</dbReference>
<evidence type="ECO:0000313" key="3">
    <source>
        <dbReference type="Proteomes" id="UP000002377"/>
    </source>
</evidence>
<feature type="transmembrane region" description="Helical" evidence="1">
    <location>
        <begin position="12"/>
        <end position="31"/>
    </location>
</feature>
<dbReference type="STRING" id="635013.TherJR_2598"/>
<dbReference type="HOGENOM" id="CLU_482261_0_0_9"/>
<dbReference type="InterPro" id="IPR028994">
    <property type="entry name" value="Integrin_alpha_N"/>
</dbReference>
<keyword evidence="3" id="KW-1185">Reference proteome</keyword>
<dbReference type="EMBL" id="CP002028">
    <property type="protein sequence ID" value="ADG83435.1"/>
    <property type="molecule type" value="Genomic_DNA"/>
</dbReference>
<evidence type="ECO:0000313" key="2">
    <source>
        <dbReference type="EMBL" id="ADG83435.1"/>
    </source>
</evidence>
<feature type="transmembrane region" description="Helical" evidence="1">
    <location>
        <begin position="538"/>
        <end position="556"/>
    </location>
</feature>
<keyword evidence="1" id="KW-0472">Membrane</keyword>
<sequence length="565" mass="63651">MRNSPAQILLDICITVLFALYVFFFYQLLIIPAVLDWSVYGIALSVLLVFLLAWSLPATVRTKWLVLAAVFLLGVKSLNNLQDNSLSWQITGGAIIFLILLVTGYIAGRFHLRQFVTAFLIAVMLTYTVDLTQIPFWSEFSVKWKSPLLYPKQTSVDYFPVQVADIDRDGLAEIITQGNPRKARDYITHHTRPPKEPLEGEENQVLVYKWSNEGFQLMAPGSYDPEPVLSALKPDYISLPYYKMKWEKKADGQLQQKLTPQLNVTGLMDLALNFGMAPFSSLQLSLESVASRDSSIKQLYKNMDMHVQPTTTMLDYKSRMPVDSQEAKNLFIDGYDFSGEFAGQEFRGTTKGTGIMAGGNMAGNKKVAILLGKSLEVLALTGPQAGSLLAELTGEDVKDVSTGEVLISDVNNDNIDEIMLNTEYAKLLQLKPNGQWKVIWSSRDDSFRFEDFNTLGSGKKPEIIALSKSLVRNNPTRYITGYELTPEGLKTKWRVFTGLINLQAADVDGDRENELIGYLYKNHRLFVLEKHDIPVTQILYGITGLLIAWGMYIRLYKNRRSGEVR</sequence>
<keyword evidence="1" id="KW-1133">Transmembrane helix</keyword>
<reference evidence="2 3" key="1">
    <citation type="submission" date="2010-05" db="EMBL/GenBank/DDBJ databases">
        <title>Complete sequence of Thermincola sp. JR.</title>
        <authorList>
            <consortium name="US DOE Joint Genome Institute"/>
            <person name="Lucas S."/>
            <person name="Copeland A."/>
            <person name="Lapidus A."/>
            <person name="Cheng J.-F."/>
            <person name="Bruce D."/>
            <person name="Goodwin L."/>
            <person name="Pitluck S."/>
            <person name="Chertkov O."/>
            <person name="Detter J.C."/>
            <person name="Han C."/>
            <person name="Tapia R."/>
            <person name="Land M."/>
            <person name="Hauser L."/>
            <person name="Kyrpides N."/>
            <person name="Mikhailova N."/>
            <person name="Hazen T.C."/>
            <person name="Woyke T."/>
        </authorList>
    </citation>
    <scope>NUCLEOTIDE SEQUENCE [LARGE SCALE GENOMIC DNA]</scope>
    <source>
        <strain evidence="2 3">JR</strain>
    </source>
</reference>
<feature type="transmembrane region" description="Helical" evidence="1">
    <location>
        <begin position="88"/>
        <end position="108"/>
    </location>
</feature>
<dbReference type="SUPFAM" id="SSF69318">
    <property type="entry name" value="Integrin alpha N-terminal domain"/>
    <property type="match status" value="1"/>
</dbReference>
<feature type="transmembrane region" description="Helical" evidence="1">
    <location>
        <begin position="64"/>
        <end position="82"/>
    </location>
</feature>
<dbReference type="KEGG" id="tjr:TherJR_2598"/>
<proteinExistence type="predicted"/>
<accession>D5XBK6</accession>
<keyword evidence="1" id="KW-0812">Transmembrane</keyword>
<feature type="transmembrane region" description="Helical" evidence="1">
    <location>
        <begin position="37"/>
        <end position="57"/>
    </location>
</feature>
<evidence type="ECO:0000256" key="1">
    <source>
        <dbReference type="SAM" id="Phobius"/>
    </source>
</evidence>
<protein>
    <submittedName>
        <fullName evidence="2">Uncharacterized protein</fullName>
    </submittedName>
</protein>
<gene>
    <name evidence="2" type="ordered locus">TherJR_2598</name>
</gene>
<dbReference type="RefSeq" id="WP_013121429.1">
    <property type="nucleotide sequence ID" value="NC_014152.1"/>
</dbReference>
<name>D5XBK6_THEPJ</name>